<feature type="transmembrane region" description="Helical" evidence="8">
    <location>
        <begin position="233"/>
        <end position="255"/>
    </location>
</feature>
<comment type="similarity">
    <text evidence="8">Belongs to the binding-protein-dependent transport system permease family.</text>
</comment>
<dbReference type="Pfam" id="PF00528">
    <property type="entry name" value="BPD_transp_1"/>
    <property type="match status" value="1"/>
</dbReference>
<accession>A0A268NUT4</accession>
<sequence>MNQSKHIGLGFVSFLIFLFLLGPLVIISVASFEPSTVLQFPPSGFSLEWYANIFAVSAFMDTFKLSMLVSLLGNLCALLLGIPAAYALSRYEFPGKAFLNVLFVSPILIPGTVLGFTFLRYLIVAYQLPLEVALFVGHTILMLPFIIRVIASSMATFDFSIEEAAMSLGASRFGAFFKVILPNIKSGIIAAVLIAFLESFNNVDISVFLTGPGLSTLPIQMLTYVEHYFDPTVAAISVMLMALTAILMFAIERLVGLSYFTKR</sequence>
<dbReference type="InterPro" id="IPR035906">
    <property type="entry name" value="MetI-like_sf"/>
</dbReference>
<keyword evidence="4" id="KW-0997">Cell inner membrane</keyword>
<protein>
    <submittedName>
        <fullName evidence="10">Spermidine/putrescine ABC transporter ATP-binding protein</fullName>
    </submittedName>
</protein>
<keyword evidence="2 8" id="KW-0813">Transport</keyword>
<evidence type="ECO:0000256" key="7">
    <source>
        <dbReference type="ARBA" id="ARBA00023136"/>
    </source>
</evidence>
<dbReference type="InterPro" id="IPR000515">
    <property type="entry name" value="MetI-like"/>
</dbReference>
<keyword evidence="10" id="KW-0547">Nucleotide-binding</keyword>
<dbReference type="Proteomes" id="UP000216207">
    <property type="component" value="Unassembled WGS sequence"/>
</dbReference>
<dbReference type="CDD" id="cd06261">
    <property type="entry name" value="TM_PBP2"/>
    <property type="match status" value="1"/>
</dbReference>
<comment type="caution">
    <text evidence="10">The sequence shown here is derived from an EMBL/GenBank/DDBJ whole genome shotgun (WGS) entry which is preliminary data.</text>
</comment>
<evidence type="ECO:0000313" key="10">
    <source>
        <dbReference type="EMBL" id="PAE87019.1"/>
    </source>
</evidence>
<dbReference type="AlphaFoldDB" id="A0A268NUT4"/>
<gene>
    <name evidence="10" type="ORF">CHH72_20455</name>
</gene>
<keyword evidence="5 8" id="KW-0812">Transmembrane</keyword>
<evidence type="ECO:0000256" key="5">
    <source>
        <dbReference type="ARBA" id="ARBA00022692"/>
    </source>
</evidence>
<dbReference type="GO" id="GO:0005886">
    <property type="term" value="C:plasma membrane"/>
    <property type="evidence" value="ECO:0007669"/>
    <property type="project" value="UniProtKB-SubCell"/>
</dbReference>
<feature type="transmembrane region" description="Helical" evidence="8">
    <location>
        <begin position="135"/>
        <end position="161"/>
    </location>
</feature>
<dbReference type="PANTHER" id="PTHR43357">
    <property type="entry name" value="INNER MEMBRANE ABC TRANSPORTER PERMEASE PROTEIN YDCV"/>
    <property type="match status" value="1"/>
</dbReference>
<dbReference type="Gene3D" id="1.10.3720.10">
    <property type="entry name" value="MetI-like"/>
    <property type="match status" value="1"/>
</dbReference>
<evidence type="ECO:0000256" key="3">
    <source>
        <dbReference type="ARBA" id="ARBA00022475"/>
    </source>
</evidence>
<keyword evidence="10" id="KW-0067">ATP-binding</keyword>
<reference evidence="10 11" key="1">
    <citation type="submission" date="2017-07" db="EMBL/GenBank/DDBJ databases">
        <title>Isolation and whole genome analysis of endospore-forming bacteria from heroin.</title>
        <authorList>
            <person name="Kalinowski J."/>
            <person name="Ahrens B."/>
            <person name="Al-Dilaimi A."/>
            <person name="Winkler A."/>
            <person name="Wibberg D."/>
            <person name="Schleenbecker U."/>
            <person name="Ruckert C."/>
            <person name="Wolfel R."/>
            <person name="Grass G."/>
        </authorList>
    </citation>
    <scope>NUCLEOTIDE SEQUENCE [LARGE SCALE GENOMIC DNA]</scope>
    <source>
        <strain evidence="10 11">7539</strain>
    </source>
</reference>
<evidence type="ECO:0000313" key="11">
    <source>
        <dbReference type="Proteomes" id="UP000216207"/>
    </source>
</evidence>
<comment type="subcellular location">
    <subcellularLocation>
        <location evidence="1">Cell inner membrane</location>
        <topology evidence="1">Multi-pass membrane protein</topology>
    </subcellularLocation>
    <subcellularLocation>
        <location evidence="8">Cell membrane</location>
        <topology evidence="8">Multi-pass membrane protein</topology>
    </subcellularLocation>
</comment>
<dbReference type="SUPFAM" id="SSF161098">
    <property type="entry name" value="MetI-like"/>
    <property type="match status" value="1"/>
</dbReference>
<name>A0A268NUT4_SHOCL</name>
<evidence type="ECO:0000256" key="2">
    <source>
        <dbReference type="ARBA" id="ARBA00022448"/>
    </source>
</evidence>
<feature type="domain" description="ABC transmembrane type-1" evidence="9">
    <location>
        <begin position="63"/>
        <end position="251"/>
    </location>
</feature>
<feature type="transmembrane region" description="Helical" evidence="8">
    <location>
        <begin position="7"/>
        <end position="32"/>
    </location>
</feature>
<keyword evidence="7 8" id="KW-0472">Membrane</keyword>
<evidence type="ECO:0000259" key="9">
    <source>
        <dbReference type="PROSITE" id="PS50928"/>
    </source>
</evidence>
<keyword evidence="3" id="KW-1003">Cell membrane</keyword>
<feature type="transmembrane region" description="Helical" evidence="8">
    <location>
        <begin position="65"/>
        <end position="86"/>
    </location>
</feature>
<proteinExistence type="inferred from homology"/>
<dbReference type="EMBL" id="NPCC01000043">
    <property type="protein sequence ID" value="PAE87019.1"/>
    <property type="molecule type" value="Genomic_DNA"/>
</dbReference>
<evidence type="ECO:0000256" key="4">
    <source>
        <dbReference type="ARBA" id="ARBA00022519"/>
    </source>
</evidence>
<dbReference type="GO" id="GO:0055085">
    <property type="term" value="P:transmembrane transport"/>
    <property type="evidence" value="ECO:0007669"/>
    <property type="project" value="InterPro"/>
</dbReference>
<feature type="transmembrane region" description="Helical" evidence="8">
    <location>
        <begin position="173"/>
        <end position="197"/>
    </location>
</feature>
<dbReference type="RefSeq" id="WP_095327342.1">
    <property type="nucleotide sequence ID" value="NZ_NPCC01000043.1"/>
</dbReference>
<evidence type="ECO:0000256" key="8">
    <source>
        <dbReference type="RuleBase" id="RU363032"/>
    </source>
</evidence>
<dbReference type="GO" id="GO:0005524">
    <property type="term" value="F:ATP binding"/>
    <property type="evidence" value="ECO:0007669"/>
    <property type="project" value="UniProtKB-KW"/>
</dbReference>
<evidence type="ECO:0000256" key="6">
    <source>
        <dbReference type="ARBA" id="ARBA00022989"/>
    </source>
</evidence>
<dbReference type="PROSITE" id="PS50928">
    <property type="entry name" value="ABC_TM1"/>
    <property type="match status" value="1"/>
</dbReference>
<dbReference type="PANTHER" id="PTHR43357:SF4">
    <property type="entry name" value="INNER MEMBRANE ABC TRANSPORTER PERMEASE PROTEIN YDCV"/>
    <property type="match status" value="1"/>
</dbReference>
<keyword evidence="6 8" id="KW-1133">Transmembrane helix</keyword>
<organism evidence="10 11">
    <name type="scientific">Shouchella clausii</name>
    <name type="common">Alkalihalobacillus clausii</name>
    <dbReference type="NCBI Taxonomy" id="79880"/>
    <lineage>
        <taxon>Bacteria</taxon>
        <taxon>Bacillati</taxon>
        <taxon>Bacillota</taxon>
        <taxon>Bacilli</taxon>
        <taxon>Bacillales</taxon>
        <taxon>Bacillaceae</taxon>
        <taxon>Shouchella</taxon>
    </lineage>
</organism>
<evidence type="ECO:0000256" key="1">
    <source>
        <dbReference type="ARBA" id="ARBA00004429"/>
    </source>
</evidence>
<feature type="transmembrane region" description="Helical" evidence="8">
    <location>
        <begin position="98"/>
        <end position="123"/>
    </location>
</feature>